<name>A0A9N7VWV0_PLEPL</name>
<accession>A0A9N7VWV0</accession>
<dbReference type="Proteomes" id="UP001153269">
    <property type="component" value="Unassembled WGS sequence"/>
</dbReference>
<comment type="caution">
    <text evidence="1">The sequence shown here is derived from an EMBL/GenBank/DDBJ whole genome shotgun (WGS) entry which is preliminary data.</text>
</comment>
<evidence type="ECO:0000313" key="1">
    <source>
        <dbReference type="EMBL" id="CAB1458643.1"/>
    </source>
</evidence>
<reference evidence="1" key="1">
    <citation type="submission" date="2020-03" db="EMBL/GenBank/DDBJ databases">
        <authorList>
            <person name="Weist P."/>
        </authorList>
    </citation>
    <scope>NUCLEOTIDE SEQUENCE</scope>
</reference>
<dbReference type="EMBL" id="CADEAL010004397">
    <property type="protein sequence ID" value="CAB1458643.1"/>
    <property type="molecule type" value="Genomic_DNA"/>
</dbReference>
<organism evidence="1 2">
    <name type="scientific">Pleuronectes platessa</name>
    <name type="common">European plaice</name>
    <dbReference type="NCBI Taxonomy" id="8262"/>
    <lineage>
        <taxon>Eukaryota</taxon>
        <taxon>Metazoa</taxon>
        <taxon>Chordata</taxon>
        <taxon>Craniata</taxon>
        <taxon>Vertebrata</taxon>
        <taxon>Euteleostomi</taxon>
        <taxon>Actinopterygii</taxon>
        <taxon>Neopterygii</taxon>
        <taxon>Teleostei</taxon>
        <taxon>Neoteleostei</taxon>
        <taxon>Acanthomorphata</taxon>
        <taxon>Carangaria</taxon>
        <taxon>Pleuronectiformes</taxon>
        <taxon>Pleuronectoidei</taxon>
        <taxon>Pleuronectidae</taxon>
        <taxon>Pleuronectes</taxon>
    </lineage>
</organism>
<dbReference type="AlphaFoldDB" id="A0A9N7VWV0"/>
<evidence type="ECO:0000313" key="2">
    <source>
        <dbReference type="Proteomes" id="UP001153269"/>
    </source>
</evidence>
<gene>
    <name evidence="1" type="ORF">PLEPLA_LOCUS46473</name>
</gene>
<sequence>MSAPFALWEPAEHSCVIKDGLVPMARGGGRKEREGGGPAAKFSASGIRSAPFNCQTWKWLGGLSDGRGRGRGGPNDSGRTKVYQGKCRIEFGAISIFKKLGQGSVSQSVDVFYVLGFISAAVGDW</sequence>
<keyword evidence="2" id="KW-1185">Reference proteome</keyword>
<protein>
    <submittedName>
        <fullName evidence="1">Uncharacterized protein</fullName>
    </submittedName>
</protein>
<proteinExistence type="predicted"/>